<name>A0ABV6HSQ4_9SPHI</name>
<dbReference type="EMBL" id="JBHLWO010000008">
    <property type="protein sequence ID" value="MFC0321912.1"/>
    <property type="molecule type" value="Genomic_DNA"/>
</dbReference>
<accession>A0ABV6HSQ4</accession>
<dbReference type="Gene3D" id="3.40.50.1980">
    <property type="entry name" value="Nitrogenase molybdenum iron protein domain"/>
    <property type="match status" value="1"/>
</dbReference>
<organism evidence="1 2">
    <name type="scientific">Olivibacter oleidegradans</name>
    <dbReference type="NCBI Taxonomy" id="760123"/>
    <lineage>
        <taxon>Bacteria</taxon>
        <taxon>Pseudomonadati</taxon>
        <taxon>Bacteroidota</taxon>
        <taxon>Sphingobacteriia</taxon>
        <taxon>Sphingobacteriales</taxon>
        <taxon>Sphingobacteriaceae</taxon>
        <taxon>Olivibacter</taxon>
    </lineage>
</organism>
<dbReference type="InterPro" id="IPR050902">
    <property type="entry name" value="ABC_Transporter_SBP"/>
</dbReference>
<dbReference type="SUPFAM" id="SSF53807">
    <property type="entry name" value="Helical backbone' metal receptor"/>
    <property type="match status" value="1"/>
</dbReference>
<sequence length="210" mass="23841">MQDYTSYLSTVVKALGLDEACVKLLEEDINLTQQLHHIDQIYERISYIGTSLNVSREAEKLIEELAERINIVVHKLKFIADNQRPTVKVVAESTLDNELEAYINTIIRTAGGRVYNEGLDTKGPELFIFLAQNRSMFQLLGEIPGFLADEEWENTPAIKENKVFLIDGEKHLLASLPEAADDVELLAEILYPQYFVFGGEGESWMKFELS</sequence>
<dbReference type="RefSeq" id="WP_130858546.1">
    <property type="nucleotide sequence ID" value="NZ_JBHLWO010000008.1"/>
</dbReference>
<evidence type="ECO:0000313" key="2">
    <source>
        <dbReference type="Proteomes" id="UP001589774"/>
    </source>
</evidence>
<dbReference type="Proteomes" id="UP001589774">
    <property type="component" value="Unassembled WGS sequence"/>
</dbReference>
<comment type="caution">
    <text evidence="1">The sequence shown here is derived from an EMBL/GenBank/DDBJ whole genome shotgun (WGS) entry which is preliminary data.</text>
</comment>
<proteinExistence type="predicted"/>
<keyword evidence="2" id="KW-1185">Reference proteome</keyword>
<dbReference type="PANTHER" id="PTHR30535">
    <property type="entry name" value="VITAMIN B12-BINDING PROTEIN"/>
    <property type="match status" value="1"/>
</dbReference>
<protein>
    <submittedName>
        <fullName evidence="1">ABC transporter substrate-binding protein</fullName>
    </submittedName>
</protein>
<reference evidence="1 2" key="1">
    <citation type="submission" date="2024-09" db="EMBL/GenBank/DDBJ databases">
        <authorList>
            <person name="Sun Q."/>
            <person name="Mori K."/>
        </authorList>
    </citation>
    <scope>NUCLEOTIDE SEQUENCE [LARGE SCALE GENOMIC DNA]</scope>
    <source>
        <strain evidence="1 2">CCM 7765</strain>
    </source>
</reference>
<gene>
    <name evidence="1" type="ORF">ACFFI0_26595</name>
</gene>
<dbReference type="PANTHER" id="PTHR30535:SF34">
    <property type="entry name" value="MOLYBDATE-BINDING PROTEIN MOLA"/>
    <property type="match status" value="1"/>
</dbReference>
<evidence type="ECO:0000313" key="1">
    <source>
        <dbReference type="EMBL" id="MFC0321912.1"/>
    </source>
</evidence>